<keyword evidence="2 10" id="KW-0645">Protease</keyword>
<keyword evidence="7 11" id="KW-1133">Transmembrane helix</keyword>
<evidence type="ECO:0000256" key="9">
    <source>
        <dbReference type="ARBA" id="ARBA00023136"/>
    </source>
</evidence>
<dbReference type="Gene3D" id="3.30.2010.10">
    <property type="entry name" value="Metalloproteases ('zincins'), catalytic domain"/>
    <property type="match status" value="1"/>
</dbReference>
<dbReference type="EC" id="3.4.24.-" evidence="13"/>
<feature type="transmembrane region" description="Helical" evidence="11">
    <location>
        <begin position="175"/>
        <end position="195"/>
    </location>
</feature>
<evidence type="ECO:0000313" key="14">
    <source>
        <dbReference type="Proteomes" id="UP001519289"/>
    </source>
</evidence>
<evidence type="ECO:0000256" key="2">
    <source>
        <dbReference type="ARBA" id="ARBA00022670"/>
    </source>
</evidence>
<dbReference type="PANTHER" id="PTHR43221">
    <property type="entry name" value="PROTEASE HTPX"/>
    <property type="match status" value="1"/>
</dbReference>
<comment type="cofactor">
    <cofactor evidence="10">
        <name>Zn(2+)</name>
        <dbReference type="ChEBI" id="CHEBI:29105"/>
    </cofactor>
    <text evidence="10">Binds 1 zinc ion per subunit.</text>
</comment>
<keyword evidence="5 10" id="KW-0378">Hydrolase</keyword>
<feature type="transmembrane region" description="Helical" evidence="11">
    <location>
        <begin position="27"/>
        <end position="45"/>
    </location>
</feature>
<evidence type="ECO:0000256" key="3">
    <source>
        <dbReference type="ARBA" id="ARBA00022692"/>
    </source>
</evidence>
<keyword evidence="14" id="KW-1185">Reference proteome</keyword>
<dbReference type="RefSeq" id="WP_209466693.1">
    <property type="nucleotide sequence ID" value="NZ_JAGGLG010000014.1"/>
</dbReference>
<accession>A0ABS4JSQ9</accession>
<evidence type="ECO:0000256" key="1">
    <source>
        <dbReference type="ARBA" id="ARBA00022475"/>
    </source>
</evidence>
<keyword evidence="8 10" id="KW-0482">Metalloprotease</keyword>
<proteinExistence type="inferred from homology"/>
<evidence type="ECO:0000256" key="10">
    <source>
        <dbReference type="RuleBase" id="RU003983"/>
    </source>
</evidence>
<organism evidence="13 14">
    <name type="scientific">Symbiobacterium terraclitae</name>
    <dbReference type="NCBI Taxonomy" id="557451"/>
    <lineage>
        <taxon>Bacteria</taxon>
        <taxon>Bacillati</taxon>
        <taxon>Bacillota</taxon>
        <taxon>Clostridia</taxon>
        <taxon>Eubacteriales</taxon>
        <taxon>Symbiobacteriaceae</taxon>
        <taxon>Symbiobacterium</taxon>
    </lineage>
</organism>
<evidence type="ECO:0000256" key="11">
    <source>
        <dbReference type="SAM" id="Phobius"/>
    </source>
</evidence>
<keyword evidence="13" id="KW-0346">Stress response</keyword>
<dbReference type="GO" id="GO:0016787">
    <property type="term" value="F:hydrolase activity"/>
    <property type="evidence" value="ECO:0007669"/>
    <property type="project" value="UniProtKB-KW"/>
</dbReference>
<keyword evidence="6 10" id="KW-0862">Zinc</keyword>
<gene>
    <name evidence="13" type="ORF">J2Z79_001982</name>
</gene>
<feature type="transmembrane region" description="Helical" evidence="11">
    <location>
        <begin position="144"/>
        <end position="169"/>
    </location>
</feature>
<name>A0ABS4JSQ9_9FIRM</name>
<keyword evidence="4" id="KW-0479">Metal-binding</keyword>
<reference evidence="13 14" key="1">
    <citation type="submission" date="2021-03" db="EMBL/GenBank/DDBJ databases">
        <title>Genomic Encyclopedia of Type Strains, Phase IV (KMG-IV): sequencing the most valuable type-strain genomes for metagenomic binning, comparative biology and taxonomic classification.</title>
        <authorList>
            <person name="Goeker M."/>
        </authorList>
    </citation>
    <scope>NUCLEOTIDE SEQUENCE [LARGE SCALE GENOMIC DNA]</scope>
    <source>
        <strain evidence="13 14">DSM 27138</strain>
    </source>
</reference>
<keyword evidence="3 11" id="KW-0812">Transmembrane</keyword>
<comment type="similarity">
    <text evidence="10">Belongs to the peptidase M48 family.</text>
</comment>
<dbReference type="Proteomes" id="UP001519289">
    <property type="component" value="Unassembled WGS sequence"/>
</dbReference>
<keyword evidence="1" id="KW-1003">Cell membrane</keyword>
<evidence type="ECO:0000256" key="6">
    <source>
        <dbReference type="ARBA" id="ARBA00022833"/>
    </source>
</evidence>
<evidence type="ECO:0000256" key="5">
    <source>
        <dbReference type="ARBA" id="ARBA00022801"/>
    </source>
</evidence>
<dbReference type="PANTHER" id="PTHR43221:SF2">
    <property type="entry name" value="PROTEASE HTPX HOMOLOG"/>
    <property type="match status" value="1"/>
</dbReference>
<keyword evidence="9 11" id="KW-0472">Membrane</keyword>
<evidence type="ECO:0000256" key="8">
    <source>
        <dbReference type="ARBA" id="ARBA00023049"/>
    </source>
</evidence>
<protein>
    <submittedName>
        <fullName evidence="13">Heat shock protein HtpX</fullName>
        <ecNumber evidence="13">3.4.24.-</ecNumber>
    </submittedName>
</protein>
<comment type="caution">
    <text evidence="13">The sequence shown here is derived from an EMBL/GenBank/DDBJ whole genome shotgun (WGS) entry which is preliminary data.</text>
</comment>
<evidence type="ECO:0000256" key="7">
    <source>
        <dbReference type="ARBA" id="ARBA00022989"/>
    </source>
</evidence>
<sequence>MLTFHTVLLLIALFGLAGLVGWTMLGPLGAAVVIAVSLLTSTAAYRGRARASLRQMGGRPLQWYEAPDLYELVAALAHRAGLPTPRLYLLPGEMVNAVAVATASSSAIGVTRPLLRHMPADEVAAVIAHELSHIRHGDLPLNMVAAGLAGAAAVLAEMGRFGVIFAWLLGAPVGVGELALALLVAGGIPAVALALRMSISREREYLADAGAAALVGSTQLMARALWRLDQLNRPTWWQRLLGYPSPVEPTGLAALFSSHPPTRQRIARLQAMRPPRPNLTYGFLHL</sequence>
<dbReference type="Pfam" id="PF01435">
    <property type="entry name" value="Peptidase_M48"/>
    <property type="match status" value="1"/>
</dbReference>
<dbReference type="InterPro" id="IPR050083">
    <property type="entry name" value="HtpX_protease"/>
</dbReference>
<feature type="domain" description="Peptidase M48" evidence="12">
    <location>
        <begin position="66"/>
        <end position="272"/>
    </location>
</feature>
<evidence type="ECO:0000259" key="12">
    <source>
        <dbReference type="Pfam" id="PF01435"/>
    </source>
</evidence>
<evidence type="ECO:0000313" key="13">
    <source>
        <dbReference type="EMBL" id="MBP2018567.1"/>
    </source>
</evidence>
<evidence type="ECO:0000256" key="4">
    <source>
        <dbReference type="ARBA" id="ARBA00022723"/>
    </source>
</evidence>
<dbReference type="EMBL" id="JAGGLG010000014">
    <property type="protein sequence ID" value="MBP2018567.1"/>
    <property type="molecule type" value="Genomic_DNA"/>
</dbReference>
<dbReference type="InterPro" id="IPR001915">
    <property type="entry name" value="Peptidase_M48"/>
</dbReference>